<comment type="caution">
    <text evidence="4">The sequence shown here is derived from an EMBL/GenBank/DDBJ whole genome shotgun (WGS) entry which is preliminary data.</text>
</comment>
<feature type="chain" id="PRO_5039234782" evidence="1">
    <location>
        <begin position="20"/>
        <end position="341"/>
    </location>
</feature>
<dbReference type="EMBL" id="QLYX01000003">
    <property type="protein sequence ID" value="RAY15845.1"/>
    <property type="molecule type" value="Genomic_DNA"/>
</dbReference>
<protein>
    <submittedName>
        <fullName evidence="4">MCE family protein</fullName>
    </submittedName>
</protein>
<evidence type="ECO:0000259" key="2">
    <source>
        <dbReference type="Pfam" id="PF02470"/>
    </source>
</evidence>
<dbReference type="NCBIfam" id="TIGR00996">
    <property type="entry name" value="Mtu_fam_mce"/>
    <property type="match status" value="1"/>
</dbReference>
<accession>A0A365H9S4</accession>
<dbReference type="OrthoDB" id="3511513at2"/>
<dbReference type="InterPro" id="IPR005693">
    <property type="entry name" value="Mce"/>
</dbReference>
<dbReference type="Proteomes" id="UP000251891">
    <property type="component" value="Unassembled WGS sequence"/>
</dbReference>
<evidence type="ECO:0000313" key="4">
    <source>
        <dbReference type="EMBL" id="RAY15845.1"/>
    </source>
</evidence>
<sequence length="341" mass="36969">MRPALPMLAGCLAILTALGGCSVIEPADERQMTVYFPRARSFFAESKVKIMGADVGRVDRVRNMGDRIRVDFHIEGDIPLPRGVHASIVPLNLVGERNLVLHPPWKPGTPKEPGNVIPMERTHVPVETDDALRSFTKVADALDPTKVNAALGRTADSFEGNGQEFNAALQQAAQLTENIAGQDQELLEVARNLQRLAGVVRGREQVIGTMIQNFGEVSRVLSAERGEIQELVRNILVLARKGDAIIKKYDGQLPQDLAVLTRAVLVLQGNVGSLGQLLEALPHIGGALINGYDAQNRALTIRFATDAFLRTWLKSIEGTDDIGCPLPKPNSNCPWDDGGAS</sequence>
<proteinExistence type="predicted"/>
<feature type="domain" description="Mammalian cell entry C-terminal" evidence="3">
    <location>
        <begin position="112"/>
        <end position="253"/>
    </location>
</feature>
<keyword evidence="1" id="KW-0732">Signal</keyword>
<gene>
    <name evidence="4" type="ORF">DPM19_08755</name>
</gene>
<dbReference type="RefSeq" id="WP_111864580.1">
    <property type="nucleotide sequence ID" value="NZ_QLYX01000003.1"/>
</dbReference>
<evidence type="ECO:0000256" key="1">
    <source>
        <dbReference type="SAM" id="SignalP"/>
    </source>
</evidence>
<dbReference type="PANTHER" id="PTHR33371">
    <property type="entry name" value="INTERMEMBRANE PHOSPHOLIPID TRANSPORT SYSTEM BINDING PROTEIN MLAD-RELATED"/>
    <property type="match status" value="1"/>
</dbReference>
<keyword evidence="5" id="KW-1185">Reference proteome</keyword>
<reference evidence="4 5" key="1">
    <citation type="submission" date="2018-06" db="EMBL/GenBank/DDBJ databases">
        <title>Actinomadura craniellae sp. nov. isolated from marine sponge Craniella sp.</title>
        <authorList>
            <person name="Li L."/>
            <person name="Xu Q.H."/>
            <person name="Lin H.W."/>
            <person name="Lu Y.H."/>
        </authorList>
    </citation>
    <scope>NUCLEOTIDE SEQUENCE [LARGE SCALE GENOMIC DNA]</scope>
    <source>
        <strain evidence="4 5">LHW63021</strain>
    </source>
</reference>
<dbReference type="Pfam" id="PF02470">
    <property type="entry name" value="MlaD"/>
    <property type="match status" value="1"/>
</dbReference>
<dbReference type="InterPro" id="IPR052336">
    <property type="entry name" value="MlaD_Phospholipid_Transporter"/>
</dbReference>
<name>A0A365H9S4_9ACTN</name>
<evidence type="ECO:0000259" key="3">
    <source>
        <dbReference type="Pfam" id="PF11887"/>
    </source>
</evidence>
<dbReference type="InterPro" id="IPR024516">
    <property type="entry name" value="Mce_C"/>
</dbReference>
<dbReference type="InterPro" id="IPR003399">
    <property type="entry name" value="Mce/MlaD"/>
</dbReference>
<dbReference type="Pfam" id="PF11887">
    <property type="entry name" value="Mce4_CUP1"/>
    <property type="match status" value="1"/>
</dbReference>
<dbReference type="PROSITE" id="PS51257">
    <property type="entry name" value="PROKAR_LIPOPROTEIN"/>
    <property type="match status" value="1"/>
</dbReference>
<evidence type="ECO:0000313" key="5">
    <source>
        <dbReference type="Proteomes" id="UP000251891"/>
    </source>
</evidence>
<dbReference type="PANTHER" id="PTHR33371:SF4">
    <property type="entry name" value="INTERMEMBRANE PHOSPHOLIPID TRANSPORT SYSTEM BINDING PROTEIN MLAD"/>
    <property type="match status" value="1"/>
</dbReference>
<organism evidence="4 5">
    <name type="scientific">Actinomadura craniellae</name>
    <dbReference type="NCBI Taxonomy" id="2231787"/>
    <lineage>
        <taxon>Bacteria</taxon>
        <taxon>Bacillati</taxon>
        <taxon>Actinomycetota</taxon>
        <taxon>Actinomycetes</taxon>
        <taxon>Streptosporangiales</taxon>
        <taxon>Thermomonosporaceae</taxon>
        <taxon>Actinomadura</taxon>
    </lineage>
</organism>
<dbReference type="GO" id="GO:0005576">
    <property type="term" value="C:extracellular region"/>
    <property type="evidence" value="ECO:0007669"/>
    <property type="project" value="TreeGrafter"/>
</dbReference>
<feature type="domain" description="Mce/MlaD" evidence="2">
    <location>
        <begin position="30"/>
        <end position="103"/>
    </location>
</feature>
<feature type="signal peptide" evidence="1">
    <location>
        <begin position="1"/>
        <end position="19"/>
    </location>
</feature>
<dbReference type="AlphaFoldDB" id="A0A365H9S4"/>